<dbReference type="Gene3D" id="1.10.10.10">
    <property type="entry name" value="Winged helix-like DNA-binding domain superfamily/Winged helix DNA-binding domain"/>
    <property type="match status" value="1"/>
</dbReference>
<feature type="domain" description="Heat-inducible transcription repressor HrcA C-terminal" evidence="5">
    <location>
        <begin position="87"/>
        <end position="306"/>
    </location>
</feature>
<dbReference type="Gene3D" id="3.30.450.40">
    <property type="match status" value="1"/>
</dbReference>
<proteinExistence type="inferred from homology"/>
<sequence>IAGGQPVASKQLARSVHMPMSPASVRNIMADLEDKGFLKSPHTSAGRIPTEKAYRLFVDSLIKVQPMADVDIKQLSKHLDPDMTAQELVKSASDLLSEITHMAGLVTIPRNEQVVLKHLEFLPLSGDRVLVIMVLNDHEVENRVIHCKEAYTETQLKEISNFLNAHFAGHNLAMIRQEIVESMTTDRKNMNNLMQSTLDMAAMVFETEQPADFVMAGQENLFELGQDQRLDDIRALFKAFSLKGDILHLLDRCMSSEGVQLFIGHESGYDPLDECSLVTSSYQIDGQRVGVLGVVGSTRMAYDRVIPIVDTTARVLSAALELSRH</sequence>
<dbReference type="HAMAP" id="MF_00081">
    <property type="entry name" value="HrcA"/>
    <property type="match status" value="1"/>
</dbReference>
<dbReference type="PIRSF" id="PIRSF005485">
    <property type="entry name" value="HrcA"/>
    <property type="match status" value="1"/>
</dbReference>
<keyword evidence="1" id="KW-0678">Repressor</keyword>
<evidence type="ECO:0000256" key="2">
    <source>
        <dbReference type="ARBA" id="ARBA00023015"/>
    </source>
</evidence>
<feature type="non-terminal residue" evidence="6">
    <location>
        <position position="1"/>
    </location>
</feature>
<gene>
    <name evidence="6" type="ORF">METZ01_LOCUS292822</name>
</gene>
<dbReference type="PANTHER" id="PTHR34824">
    <property type="entry name" value="HEAT-INDUCIBLE TRANSCRIPTION REPRESSOR HRCA"/>
    <property type="match status" value="1"/>
</dbReference>
<dbReference type="SUPFAM" id="SSF55781">
    <property type="entry name" value="GAF domain-like"/>
    <property type="match status" value="1"/>
</dbReference>
<dbReference type="EMBL" id="UINC01089139">
    <property type="protein sequence ID" value="SVC39968.1"/>
    <property type="molecule type" value="Genomic_DNA"/>
</dbReference>
<dbReference type="GO" id="GO:0003677">
    <property type="term" value="F:DNA binding"/>
    <property type="evidence" value="ECO:0007669"/>
    <property type="project" value="InterPro"/>
</dbReference>
<dbReference type="NCBIfam" id="TIGR00331">
    <property type="entry name" value="hrcA"/>
    <property type="match status" value="1"/>
</dbReference>
<reference evidence="6" key="1">
    <citation type="submission" date="2018-05" db="EMBL/GenBank/DDBJ databases">
        <authorList>
            <person name="Lanie J.A."/>
            <person name="Ng W.-L."/>
            <person name="Kazmierczak K.M."/>
            <person name="Andrzejewski T.M."/>
            <person name="Davidsen T.M."/>
            <person name="Wayne K.J."/>
            <person name="Tettelin H."/>
            <person name="Glass J.I."/>
            <person name="Rusch D."/>
            <person name="Podicherti R."/>
            <person name="Tsui H.-C.T."/>
            <person name="Winkler M.E."/>
        </authorList>
    </citation>
    <scope>NUCLEOTIDE SEQUENCE</scope>
</reference>
<dbReference type="AlphaFoldDB" id="A0A382LTI6"/>
<dbReference type="GO" id="GO:0045892">
    <property type="term" value="P:negative regulation of DNA-templated transcription"/>
    <property type="evidence" value="ECO:0007669"/>
    <property type="project" value="TreeGrafter"/>
</dbReference>
<keyword evidence="2" id="KW-0805">Transcription regulation</keyword>
<dbReference type="PANTHER" id="PTHR34824:SF1">
    <property type="entry name" value="HEAT-INDUCIBLE TRANSCRIPTION REPRESSOR HRCA"/>
    <property type="match status" value="1"/>
</dbReference>
<keyword evidence="3" id="KW-0346">Stress response</keyword>
<protein>
    <recommendedName>
        <fullName evidence="5">Heat-inducible transcription repressor HrcA C-terminal domain-containing protein</fullName>
    </recommendedName>
</protein>
<dbReference type="Pfam" id="PF01628">
    <property type="entry name" value="HrcA"/>
    <property type="match status" value="1"/>
</dbReference>
<evidence type="ECO:0000256" key="1">
    <source>
        <dbReference type="ARBA" id="ARBA00022491"/>
    </source>
</evidence>
<evidence type="ECO:0000313" key="6">
    <source>
        <dbReference type="EMBL" id="SVC39968.1"/>
    </source>
</evidence>
<evidence type="ECO:0000256" key="3">
    <source>
        <dbReference type="ARBA" id="ARBA00023016"/>
    </source>
</evidence>
<evidence type="ECO:0000256" key="4">
    <source>
        <dbReference type="ARBA" id="ARBA00023163"/>
    </source>
</evidence>
<dbReference type="InterPro" id="IPR036390">
    <property type="entry name" value="WH_DNA-bd_sf"/>
</dbReference>
<dbReference type="InterPro" id="IPR029016">
    <property type="entry name" value="GAF-like_dom_sf"/>
</dbReference>
<dbReference type="Gene3D" id="3.30.390.60">
    <property type="entry name" value="Heat-inducible transcription repressor hrca homolog, domain 3"/>
    <property type="match status" value="1"/>
</dbReference>
<name>A0A382LTI6_9ZZZZ</name>
<accession>A0A382LTI6</accession>
<dbReference type="SUPFAM" id="SSF46785">
    <property type="entry name" value="Winged helix' DNA-binding domain"/>
    <property type="match status" value="1"/>
</dbReference>
<dbReference type="InterPro" id="IPR021153">
    <property type="entry name" value="HrcA_C"/>
</dbReference>
<dbReference type="InterPro" id="IPR023120">
    <property type="entry name" value="WHTH_transcript_rep_HrcA_IDD"/>
</dbReference>
<keyword evidence="4" id="KW-0804">Transcription</keyword>
<evidence type="ECO:0000259" key="5">
    <source>
        <dbReference type="Pfam" id="PF01628"/>
    </source>
</evidence>
<dbReference type="InterPro" id="IPR002571">
    <property type="entry name" value="HrcA"/>
</dbReference>
<organism evidence="6">
    <name type="scientific">marine metagenome</name>
    <dbReference type="NCBI Taxonomy" id="408172"/>
    <lineage>
        <taxon>unclassified sequences</taxon>
        <taxon>metagenomes</taxon>
        <taxon>ecological metagenomes</taxon>
    </lineage>
</organism>
<dbReference type="InterPro" id="IPR036388">
    <property type="entry name" value="WH-like_DNA-bd_sf"/>
</dbReference>